<accession>A0A3B0UPK3</accession>
<proteinExistence type="predicted"/>
<dbReference type="AlphaFoldDB" id="A0A3B0UPK3"/>
<organism evidence="1">
    <name type="scientific">hydrothermal vent metagenome</name>
    <dbReference type="NCBI Taxonomy" id="652676"/>
    <lineage>
        <taxon>unclassified sequences</taxon>
        <taxon>metagenomes</taxon>
        <taxon>ecological metagenomes</taxon>
    </lineage>
</organism>
<dbReference type="EMBL" id="UOEU01000028">
    <property type="protein sequence ID" value="VAW30143.1"/>
    <property type="molecule type" value="Genomic_DNA"/>
</dbReference>
<sequence length="78" mass="8650">MTAWDSFLKLTVMVDALFIKDYADLPDFYGSFGACGVDTICRGGPCACTVEGDHKGTPLHLLIPHEILKSHFYLRNLC</sequence>
<gene>
    <name evidence="1" type="ORF">MNBD_CHLOROFLEXI01-3556</name>
</gene>
<name>A0A3B0UPK3_9ZZZZ</name>
<protein>
    <submittedName>
        <fullName evidence="1">Uncharacterized protein</fullName>
    </submittedName>
</protein>
<reference evidence="1" key="1">
    <citation type="submission" date="2018-06" db="EMBL/GenBank/DDBJ databases">
        <authorList>
            <person name="Zhirakovskaya E."/>
        </authorList>
    </citation>
    <scope>NUCLEOTIDE SEQUENCE</scope>
</reference>
<evidence type="ECO:0000313" key="1">
    <source>
        <dbReference type="EMBL" id="VAW30143.1"/>
    </source>
</evidence>